<dbReference type="Pfam" id="PF08512">
    <property type="entry name" value="Rttp106-like_middle"/>
    <property type="match status" value="1"/>
</dbReference>
<dbReference type="Pfam" id="PF08644">
    <property type="entry name" value="SPT16"/>
    <property type="match status" value="1"/>
</dbReference>
<dbReference type="GO" id="GO:0031491">
    <property type="term" value="F:nucleosome binding"/>
    <property type="evidence" value="ECO:0007669"/>
    <property type="project" value="TreeGrafter"/>
</dbReference>
<dbReference type="GO" id="GO:0006368">
    <property type="term" value="P:transcription elongation by RNA polymerase II"/>
    <property type="evidence" value="ECO:0007669"/>
    <property type="project" value="TreeGrafter"/>
</dbReference>
<name>A0A0D3HU34_9ORYZ</name>
<dbReference type="InterPro" id="IPR056595">
    <property type="entry name" value="Fact-SPT16_PH"/>
</dbReference>
<dbReference type="GO" id="GO:0006260">
    <property type="term" value="P:DNA replication"/>
    <property type="evidence" value="ECO:0007669"/>
    <property type="project" value="UniProtKB-KW"/>
</dbReference>
<organism evidence="15">
    <name type="scientific">Oryza barthii</name>
    <dbReference type="NCBI Taxonomy" id="65489"/>
    <lineage>
        <taxon>Eukaryota</taxon>
        <taxon>Viridiplantae</taxon>
        <taxon>Streptophyta</taxon>
        <taxon>Embryophyta</taxon>
        <taxon>Tracheophyta</taxon>
        <taxon>Spermatophyta</taxon>
        <taxon>Magnoliopsida</taxon>
        <taxon>Liliopsida</taxon>
        <taxon>Poales</taxon>
        <taxon>Poaceae</taxon>
        <taxon>BOP clade</taxon>
        <taxon>Oryzoideae</taxon>
        <taxon>Oryzeae</taxon>
        <taxon>Oryzinae</taxon>
        <taxon>Oryza</taxon>
    </lineage>
</organism>
<feature type="domain" description="Histone chaperone RTT106/FACT complex subunit SPT16-like middle" evidence="14">
    <location>
        <begin position="833"/>
        <end position="923"/>
    </location>
</feature>
<feature type="compositionally biased region" description="Basic and acidic residues" evidence="11">
    <location>
        <begin position="1017"/>
        <end position="1026"/>
    </location>
</feature>
<evidence type="ECO:0000313" key="15">
    <source>
        <dbReference type="EnsemblPlants" id="OBART12G10850.1"/>
    </source>
</evidence>
<dbReference type="InterPro" id="IPR048969">
    <property type="entry name" value="FACT_SPT16_C"/>
</dbReference>
<dbReference type="CDD" id="cd01091">
    <property type="entry name" value="CDC68-like"/>
    <property type="match status" value="1"/>
</dbReference>
<dbReference type="PANTHER" id="PTHR13980:SF16">
    <property type="entry name" value="FACT COMPLEX SUBUNIT"/>
    <property type="match status" value="1"/>
</dbReference>
<dbReference type="FunFam" id="3.40.350.10:FF:000006">
    <property type="entry name" value="FACT complex subunit SPT16"/>
    <property type="match status" value="1"/>
</dbReference>
<evidence type="ECO:0000259" key="14">
    <source>
        <dbReference type="SMART" id="SM01287"/>
    </source>
</evidence>
<feature type="domain" description="FACT complex subunit SPT16 middle" evidence="13">
    <location>
        <begin position="558"/>
        <end position="709"/>
    </location>
</feature>
<dbReference type="EnsemblPlants" id="OBART12G10850.1">
    <property type="protein sequence ID" value="OBART12G10850.1"/>
    <property type="gene ID" value="OBART12G10850"/>
</dbReference>
<evidence type="ECO:0000256" key="6">
    <source>
        <dbReference type="ARBA" id="ARBA00023054"/>
    </source>
</evidence>
<dbReference type="SMART" id="SM01287">
    <property type="entry name" value="Rtt106"/>
    <property type="match status" value="1"/>
</dbReference>
<feature type="region of interest" description="Disordered" evidence="11">
    <location>
        <begin position="942"/>
        <end position="1069"/>
    </location>
</feature>
<evidence type="ECO:0000313" key="16">
    <source>
        <dbReference type="Proteomes" id="UP000026960"/>
    </source>
</evidence>
<dbReference type="FunFam" id="3.90.230.10:FF:000005">
    <property type="entry name" value="FACT complex subunit spt16"/>
    <property type="match status" value="1"/>
</dbReference>
<protein>
    <recommendedName>
        <fullName evidence="10">FACT complex subunit</fullName>
    </recommendedName>
</protein>
<evidence type="ECO:0000256" key="3">
    <source>
        <dbReference type="ARBA" id="ARBA00022705"/>
    </source>
</evidence>
<evidence type="ECO:0000256" key="9">
    <source>
        <dbReference type="ARBA" id="ARBA00023242"/>
    </source>
</evidence>
<evidence type="ECO:0000256" key="11">
    <source>
        <dbReference type="SAM" id="MobiDB-lite"/>
    </source>
</evidence>
<dbReference type="Gene3D" id="2.30.29.210">
    <property type="entry name" value="FACT complex subunit Spt16p/Cdc68p"/>
    <property type="match status" value="1"/>
</dbReference>
<evidence type="ECO:0000259" key="13">
    <source>
        <dbReference type="SMART" id="SM01286"/>
    </source>
</evidence>
<dbReference type="Pfam" id="PF21091">
    <property type="entry name" value="SPT16_C"/>
    <property type="match status" value="1"/>
</dbReference>
<comment type="function">
    <text evidence="10">Component of the FACT complex, a general chromatin factor that acts to reorganize nucleosomes. The FACT complex is involved in multiple processes that require DNA as a template such as mRNA elongation, DNA replication and DNA repair. During transcription elongation the FACT complex acts as a histone chaperone that both destabilizes and restores nucleosomal structure. It facilitates the passage of RNA polymerase II and transcription by promoting the dissociation of one histone H2A-H2B dimer from the nucleosome, then subsequently promotes the reestablishment of the nucleosome following the passage of RNA polymerase II.</text>
</comment>
<dbReference type="InterPro" id="IPR029148">
    <property type="entry name" value="FACT-SPT16_Nlobe"/>
</dbReference>
<dbReference type="HOGENOM" id="CLU_004627_1_0_1"/>
<dbReference type="SUPFAM" id="SSF55920">
    <property type="entry name" value="Creatinase/aminopeptidase"/>
    <property type="match status" value="1"/>
</dbReference>
<evidence type="ECO:0000259" key="12">
    <source>
        <dbReference type="SMART" id="SM01285"/>
    </source>
</evidence>
<sequence length="1069" mass="120379">MAILEALQQTSIPVTGSSSIAVSPENFIKCLKKFYHHWKEDGSNLWGSSTAIAIATPPPSYDIRYKKSLALSMWFFNHELPETIMVFTEKQIHVLCKQKGCDALKPLKMPVSKAVSIDIVLHNLAKGDNGSSLMDEILHAVSSHFESKSAVIGHLAREKPEGKILEVWSEKLNGSRLRLSDVSSGISDLLSVKDATEIMYVKKAAYLTASVMKKYVVPKLEKIIADEMKVQHSKLTDLMEKILLSPTKIDVKLKAENVDICYPPIFQSGSMYDLRPAAASNNDNLYYDSGSLIVCAMGAKYSNYCSNVARTFLIDCAGEKCNAYKVLCQAHDAAIAALVPGSKASDSYQAAVSLVRDKAPDLLPFFTKSAGTGIGIEFRETWLSLNEKNDRILKEGMVFNVSLGFQNLPEKTGDYKNKEFSLLLADSVLVCKEKPHVLTAFVSKADGDVFYSFDEEKTGSPSVKPSLNAKVMVPKKPVPKAELMLPLKENLRSRSRTPKEDLRKQLQAEILQKRTAEIAMNSNASNQKLLEGQGLRAMHEPVAYKSTRDIPCSNRLEIQVDKQNEAILLPIYGVIVPFHVCTVKKAEIRGDSNRGVYVCITFNVPGTASNLQDPCLKTNANRIFLKAVTFISKDRKHADEVIQLMRIIQRGVTERAKRASLVSQERLQLCDRMTRDRIQLMDLWIRPTFAGRGRKSPGILVLHVNGFQYSASKSEKIEIMFCNVKHAFFQPAEKEMITLLHFHLYNDIMVGNKKTRDVQFYIEVMDTVDLVGLRRRTAWDPDEIEEEQRERARRSGINRQFELFVKRVNSIWSQPKFEQLGLQFETPSQKLGFNGVHGRTTCFIVPTPSCLVQLVESPFLVTSLREVDIVCLERVALGQKSFDMVFVFQDLKRDVIRIEVIPMTSIDGIKDWLNDCNLKYYESKLNLSWRKVLKEVMNNPESDENNRWEFLNPDASDSDSESSQTEDDQYEPSDADSCSESDDEDSDSESVVDSGEDDGAMDGSEDDGGDAAESWDEMERKARDADMEMGSESDSEDERRRRREKALAKSRRPSHPQAKGAAHKRQRIN</sequence>
<keyword evidence="8 10" id="KW-0234">DNA repair</keyword>
<feature type="compositionally biased region" description="Basic residues" evidence="11">
    <location>
        <begin position="1040"/>
        <end position="1054"/>
    </location>
</feature>
<keyword evidence="3 10" id="KW-0235">DNA replication</keyword>
<keyword evidence="16" id="KW-1185">Reference proteome</keyword>
<dbReference type="GO" id="GO:0035101">
    <property type="term" value="C:FACT complex"/>
    <property type="evidence" value="ECO:0007669"/>
    <property type="project" value="UniProtKB-UniRule"/>
</dbReference>
<dbReference type="InterPro" id="IPR036005">
    <property type="entry name" value="Creatinase/aminopeptidase-like"/>
</dbReference>
<dbReference type="AlphaFoldDB" id="A0A0D3HU34"/>
<dbReference type="InterPro" id="IPR013953">
    <property type="entry name" value="FACT_SPT16_M"/>
</dbReference>
<keyword evidence="5 10" id="KW-0805">Transcription regulation</keyword>
<feature type="compositionally biased region" description="Acidic residues" evidence="11">
    <location>
        <begin position="1027"/>
        <end position="1036"/>
    </location>
</feature>
<dbReference type="InterPro" id="IPR040258">
    <property type="entry name" value="Spt16"/>
</dbReference>
<dbReference type="Gene3D" id="2.30.29.150">
    <property type="match status" value="1"/>
</dbReference>
<dbReference type="InterPro" id="IPR029149">
    <property type="entry name" value="Creatin/AminoP/Spt16_N"/>
</dbReference>
<keyword evidence="2 10" id="KW-0158">Chromosome</keyword>
<keyword evidence="9 10" id="KW-0539">Nucleus</keyword>
<dbReference type="SMART" id="SM01285">
    <property type="entry name" value="FACT-Spt16_Nlob"/>
    <property type="match status" value="1"/>
</dbReference>
<dbReference type="InterPro" id="IPR011993">
    <property type="entry name" value="PH-like_dom_sf"/>
</dbReference>
<evidence type="ECO:0000256" key="4">
    <source>
        <dbReference type="ARBA" id="ARBA00022763"/>
    </source>
</evidence>
<dbReference type="Pfam" id="PF00557">
    <property type="entry name" value="Peptidase_M24"/>
    <property type="match status" value="1"/>
</dbReference>
<reference evidence="15" key="1">
    <citation type="journal article" date="2009" name="Rice">
        <title>De Novo Next Generation Sequencing of Plant Genomes.</title>
        <authorList>
            <person name="Rounsley S."/>
            <person name="Marri P.R."/>
            <person name="Yu Y."/>
            <person name="He R."/>
            <person name="Sisneros N."/>
            <person name="Goicoechea J.L."/>
            <person name="Lee S.J."/>
            <person name="Angelova A."/>
            <person name="Kudrna D."/>
            <person name="Luo M."/>
            <person name="Affourtit J."/>
            <person name="Desany B."/>
            <person name="Knight J."/>
            <person name="Niazi F."/>
            <person name="Egholm M."/>
            <person name="Wing R.A."/>
        </authorList>
    </citation>
    <scope>NUCLEOTIDE SEQUENCE [LARGE SCALE GENOMIC DNA]</scope>
    <source>
        <strain evidence="15">cv. IRGC 105608</strain>
    </source>
</reference>
<feature type="compositionally biased region" description="Acidic residues" evidence="11">
    <location>
        <begin position="956"/>
        <end position="1016"/>
    </location>
</feature>
<dbReference type="PANTHER" id="PTHR13980">
    <property type="entry name" value="CDC68 RELATED"/>
    <property type="match status" value="1"/>
</dbReference>
<feature type="domain" description="FACT complex subunit SPT16 N-terminal lobe" evidence="12">
    <location>
        <begin position="22"/>
        <end position="186"/>
    </location>
</feature>
<dbReference type="FunFam" id="2.30.29.30:FF:000017">
    <property type="entry name" value="FACT complex subunit SPT16"/>
    <property type="match status" value="1"/>
</dbReference>
<dbReference type="FunFam" id="2.30.29.150:FF:000004">
    <property type="entry name" value="FACT complex subunit SPT16"/>
    <property type="match status" value="1"/>
</dbReference>
<dbReference type="GO" id="GO:0006281">
    <property type="term" value="P:DNA repair"/>
    <property type="evidence" value="ECO:0007669"/>
    <property type="project" value="UniProtKB-UniRule"/>
</dbReference>
<dbReference type="Gene3D" id="3.90.230.10">
    <property type="entry name" value="Creatinase/methionine aminopeptidase superfamily"/>
    <property type="match status" value="1"/>
</dbReference>
<comment type="similarity">
    <text evidence="1 10">Belongs to the peptidase M24 family. SPT16 subfamily.</text>
</comment>
<dbReference type="InterPro" id="IPR013719">
    <property type="entry name" value="RTT106/SPT16-like_middle_dom"/>
</dbReference>
<proteinExistence type="inferred from homology"/>
<dbReference type="InterPro" id="IPR033825">
    <property type="entry name" value="Spt16_M24"/>
</dbReference>
<dbReference type="Gramene" id="OBART12G10850.1">
    <property type="protein sequence ID" value="OBART12G10850.1"/>
    <property type="gene ID" value="OBART12G10850"/>
</dbReference>
<dbReference type="SMART" id="SM01286">
    <property type="entry name" value="SPT16"/>
    <property type="match status" value="1"/>
</dbReference>
<evidence type="ECO:0000256" key="10">
    <source>
        <dbReference type="RuleBase" id="RU367052"/>
    </source>
</evidence>
<evidence type="ECO:0000256" key="7">
    <source>
        <dbReference type="ARBA" id="ARBA00023163"/>
    </source>
</evidence>
<keyword evidence="6" id="KW-0175">Coiled coil</keyword>
<evidence type="ECO:0000256" key="1">
    <source>
        <dbReference type="ARBA" id="ARBA00010779"/>
    </source>
</evidence>
<dbReference type="FunFam" id="2.30.29.210:FF:000003">
    <property type="entry name" value="Metallopeptidase family M24 containing protein, expressed"/>
    <property type="match status" value="1"/>
</dbReference>
<dbReference type="PaxDb" id="65489-OBART12G10850.1"/>
<dbReference type="Gene3D" id="3.40.350.10">
    <property type="entry name" value="Creatinase/prolidase N-terminal domain"/>
    <property type="match status" value="1"/>
</dbReference>
<dbReference type="Pfam" id="PF24824">
    <property type="entry name" value="PH_SPT16"/>
    <property type="match status" value="1"/>
</dbReference>
<reference evidence="15" key="2">
    <citation type="submission" date="2015-03" db="UniProtKB">
        <authorList>
            <consortium name="EnsemblPlants"/>
        </authorList>
    </citation>
    <scope>IDENTIFICATION</scope>
</reference>
<dbReference type="eggNOG" id="KOG1189">
    <property type="taxonomic scope" value="Eukaryota"/>
</dbReference>
<keyword evidence="4 10" id="KW-0227">DNA damage</keyword>
<comment type="subcellular location">
    <subcellularLocation>
        <location evidence="10">Nucleus</location>
    </subcellularLocation>
    <subcellularLocation>
        <location evidence="10">Chromosome</location>
    </subcellularLocation>
</comment>
<evidence type="ECO:0000256" key="5">
    <source>
        <dbReference type="ARBA" id="ARBA00023015"/>
    </source>
</evidence>
<accession>A0A0D3HU34</accession>
<dbReference type="Gene3D" id="2.30.29.30">
    <property type="entry name" value="Pleckstrin-homology domain (PH domain)/Phosphotyrosine-binding domain (PTB)"/>
    <property type="match status" value="1"/>
</dbReference>
<dbReference type="Pfam" id="PF14826">
    <property type="entry name" value="FACT-Spt16_Nlob"/>
    <property type="match status" value="1"/>
</dbReference>
<dbReference type="InterPro" id="IPR000994">
    <property type="entry name" value="Pept_M24"/>
</dbReference>
<dbReference type="Proteomes" id="UP000026960">
    <property type="component" value="Chromosome 12"/>
</dbReference>
<evidence type="ECO:0000256" key="2">
    <source>
        <dbReference type="ARBA" id="ARBA00022454"/>
    </source>
</evidence>
<keyword evidence="7 10" id="KW-0804">Transcription</keyword>
<dbReference type="STRING" id="65489.A0A0D3HU34"/>
<comment type="subunit">
    <text evidence="10">Component of the FACT complex.</text>
</comment>
<evidence type="ECO:0000256" key="8">
    <source>
        <dbReference type="ARBA" id="ARBA00023204"/>
    </source>
</evidence>